<name>A0A249MT57_SPHXE</name>
<dbReference type="RefSeq" id="WP_017183899.1">
    <property type="nucleotide sequence ID" value="NZ_CP022745.1"/>
</dbReference>
<organism evidence="3 4">
    <name type="scientific">Sphingobium xenophagum</name>
    <dbReference type="NCBI Taxonomy" id="121428"/>
    <lineage>
        <taxon>Bacteria</taxon>
        <taxon>Pseudomonadati</taxon>
        <taxon>Pseudomonadota</taxon>
        <taxon>Alphaproteobacteria</taxon>
        <taxon>Sphingomonadales</taxon>
        <taxon>Sphingomonadaceae</taxon>
        <taxon>Sphingobium</taxon>
    </lineage>
</organism>
<dbReference type="Pfam" id="PF06057">
    <property type="entry name" value="VirJ"/>
    <property type="match status" value="1"/>
</dbReference>
<feature type="domain" description="Bacterial virulence" evidence="2">
    <location>
        <begin position="68"/>
        <end position="248"/>
    </location>
</feature>
<keyword evidence="1" id="KW-0812">Transmembrane</keyword>
<protein>
    <submittedName>
        <fullName evidence="3">Type IV secretion system protein VirJ</fullName>
    </submittedName>
</protein>
<dbReference type="Gene3D" id="3.40.50.1820">
    <property type="entry name" value="alpha/beta hydrolase"/>
    <property type="match status" value="1"/>
</dbReference>
<dbReference type="Proteomes" id="UP000217141">
    <property type="component" value="Chromosome I"/>
</dbReference>
<proteinExistence type="predicted"/>
<evidence type="ECO:0000313" key="3">
    <source>
        <dbReference type="EMBL" id="ASY44374.1"/>
    </source>
</evidence>
<feature type="transmembrane region" description="Helical" evidence="1">
    <location>
        <begin position="26"/>
        <end position="46"/>
    </location>
</feature>
<dbReference type="EMBL" id="CP022745">
    <property type="protein sequence ID" value="ASY44374.1"/>
    <property type="molecule type" value="Genomic_DNA"/>
</dbReference>
<gene>
    <name evidence="3" type="ORF">CJD35_07890</name>
</gene>
<dbReference type="KEGG" id="shyd:CJD35_07890"/>
<evidence type="ECO:0000313" key="4">
    <source>
        <dbReference type="Proteomes" id="UP000217141"/>
    </source>
</evidence>
<accession>A0A249MT57</accession>
<dbReference type="AlphaFoldDB" id="A0A249MT57"/>
<reference evidence="3 4" key="1">
    <citation type="submission" date="2017-08" db="EMBL/GenBank/DDBJ databases">
        <title>Whole Genome Sequence of Sphingobium hydrophobicum C1: Insights into Adaption to the Electronic-waste Contaminated Sediment.</title>
        <authorList>
            <person name="Song D."/>
            <person name="Chen X."/>
            <person name="Xu M."/>
        </authorList>
    </citation>
    <scope>NUCLEOTIDE SEQUENCE [LARGE SCALE GENOMIC DNA]</scope>
    <source>
        <strain evidence="3 4">C1</strain>
    </source>
</reference>
<sequence>MDKRAQKGDDNRPEARQMMRKSKKRWIVGIGALLVVIALKLAWLGYLGGDLFTPMRPAHYQPQPLAPVAILWSGDMGFRVGMGPKVAARLVADGVPVVGVNSLSYFRTTRTAADAYALLESAIAQARKINPKGRLLLVGQSYGADMLHVALSKLPRADRSSIGLVALVVPGATVQYRASPSEIFTFAMAESDAWPTARQITWTPLLCIQGREEASSLCPLLHQPNARSVALPGGHRLNGDVDAVYGTLRAAMVRAHLVGRS</sequence>
<evidence type="ECO:0000256" key="1">
    <source>
        <dbReference type="SAM" id="Phobius"/>
    </source>
</evidence>
<dbReference type="InterPro" id="IPR029058">
    <property type="entry name" value="AB_hydrolase_fold"/>
</dbReference>
<dbReference type="InterPro" id="IPR010333">
    <property type="entry name" value="VirJ"/>
</dbReference>
<keyword evidence="1" id="KW-1133">Transmembrane helix</keyword>
<keyword evidence="1" id="KW-0472">Membrane</keyword>
<dbReference type="SUPFAM" id="SSF53474">
    <property type="entry name" value="alpha/beta-Hydrolases"/>
    <property type="match status" value="1"/>
</dbReference>
<evidence type="ECO:0000259" key="2">
    <source>
        <dbReference type="Pfam" id="PF06057"/>
    </source>
</evidence>